<dbReference type="InterPro" id="IPR036979">
    <property type="entry name" value="CM_dom_sf"/>
</dbReference>
<feature type="domain" description="Chorismate mutase" evidence="8">
    <location>
        <begin position="3"/>
        <end position="94"/>
    </location>
</feature>
<evidence type="ECO:0000259" key="8">
    <source>
        <dbReference type="PROSITE" id="PS51168"/>
    </source>
</evidence>
<dbReference type="GO" id="GO:0046417">
    <property type="term" value="P:chorismate metabolic process"/>
    <property type="evidence" value="ECO:0007669"/>
    <property type="project" value="InterPro"/>
</dbReference>
<dbReference type="EC" id="2.6.1.-" evidence="7"/>
<dbReference type="InterPro" id="IPR004839">
    <property type="entry name" value="Aminotransferase_I/II_large"/>
</dbReference>
<dbReference type="Gene3D" id="3.90.1150.10">
    <property type="entry name" value="Aspartate Aminotransferase, domain 1"/>
    <property type="match status" value="1"/>
</dbReference>
<name>A0A075FMU8_9ARCH</name>
<dbReference type="GO" id="GO:0006520">
    <property type="term" value="P:amino acid metabolic process"/>
    <property type="evidence" value="ECO:0007669"/>
    <property type="project" value="InterPro"/>
</dbReference>
<evidence type="ECO:0000256" key="6">
    <source>
        <dbReference type="ARBA" id="ARBA00022898"/>
    </source>
</evidence>
<dbReference type="InterPro" id="IPR036263">
    <property type="entry name" value="Chorismate_II_sf"/>
</dbReference>
<dbReference type="CDD" id="cd00609">
    <property type="entry name" value="AAT_like"/>
    <property type="match status" value="1"/>
</dbReference>
<evidence type="ECO:0000256" key="5">
    <source>
        <dbReference type="ARBA" id="ARBA00022679"/>
    </source>
</evidence>
<dbReference type="InterPro" id="IPR002701">
    <property type="entry name" value="CM_II_prokaryot"/>
</dbReference>
<protein>
    <recommendedName>
        <fullName evidence="7">Aminotransferase</fullName>
        <ecNumber evidence="7">2.6.1.-</ecNumber>
    </recommendedName>
</protein>
<accession>A0A075FMU8</accession>
<dbReference type="PROSITE" id="PS51168">
    <property type="entry name" value="CHORISMATE_MUT_2"/>
    <property type="match status" value="1"/>
</dbReference>
<dbReference type="InterPro" id="IPR050596">
    <property type="entry name" value="AspAT/PAT-like"/>
</dbReference>
<dbReference type="GO" id="GO:0004106">
    <property type="term" value="F:chorismate mutase activity"/>
    <property type="evidence" value="ECO:0007669"/>
    <property type="project" value="InterPro"/>
</dbReference>
<dbReference type="SUPFAM" id="SSF53383">
    <property type="entry name" value="PLP-dependent transferases"/>
    <property type="match status" value="1"/>
</dbReference>
<evidence type="ECO:0000256" key="2">
    <source>
        <dbReference type="ARBA" id="ARBA00007441"/>
    </source>
</evidence>
<proteinExistence type="inferred from homology"/>
<keyword evidence="4 7" id="KW-0032">Aminotransferase</keyword>
<evidence type="ECO:0000256" key="3">
    <source>
        <dbReference type="ARBA" id="ARBA00011738"/>
    </source>
</evidence>
<dbReference type="PROSITE" id="PS00105">
    <property type="entry name" value="AA_TRANSFER_CLASS_1"/>
    <property type="match status" value="1"/>
</dbReference>
<dbReference type="PANTHER" id="PTHR46383">
    <property type="entry name" value="ASPARTATE AMINOTRANSFERASE"/>
    <property type="match status" value="1"/>
</dbReference>
<dbReference type="InterPro" id="IPR015422">
    <property type="entry name" value="PyrdxlP-dep_Trfase_small"/>
</dbReference>
<dbReference type="GO" id="GO:0030170">
    <property type="term" value="F:pyridoxal phosphate binding"/>
    <property type="evidence" value="ECO:0007669"/>
    <property type="project" value="InterPro"/>
</dbReference>
<dbReference type="Pfam" id="PF01817">
    <property type="entry name" value="CM_2"/>
    <property type="match status" value="1"/>
</dbReference>
<evidence type="ECO:0000256" key="4">
    <source>
        <dbReference type="ARBA" id="ARBA00022576"/>
    </source>
</evidence>
<gene>
    <name evidence="9" type="primary">aspB</name>
</gene>
<dbReference type="InterPro" id="IPR004838">
    <property type="entry name" value="NHTrfase_class1_PyrdxlP-BS"/>
</dbReference>
<keyword evidence="6" id="KW-0663">Pyridoxal phosphate</keyword>
<dbReference type="Pfam" id="PF00155">
    <property type="entry name" value="Aminotran_1_2"/>
    <property type="match status" value="1"/>
</dbReference>
<dbReference type="SUPFAM" id="SSF48600">
    <property type="entry name" value="Chorismate mutase II"/>
    <property type="match status" value="1"/>
</dbReference>
<dbReference type="InterPro" id="IPR015424">
    <property type="entry name" value="PyrdxlP-dep_Trfase"/>
</dbReference>
<comment type="similarity">
    <text evidence="2 7">Belongs to the class-I pyridoxal-phosphate-dependent aminotransferase family.</text>
</comment>
<reference evidence="9" key="1">
    <citation type="journal article" date="2014" name="Genome Biol. Evol.">
        <title>Pangenome evidence for extensive interdomain horizontal transfer affecting lineage core and shell genes in uncultured planktonic thaumarchaeota and euryarchaeota.</title>
        <authorList>
            <person name="Deschamps P."/>
            <person name="Zivanovic Y."/>
            <person name="Moreira D."/>
            <person name="Rodriguez-Valera F."/>
            <person name="Lopez-Garcia P."/>
        </authorList>
    </citation>
    <scope>NUCLEOTIDE SEQUENCE</scope>
</reference>
<dbReference type="Gene3D" id="3.40.640.10">
    <property type="entry name" value="Type I PLP-dependent aspartate aminotransferase-like (Major domain)"/>
    <property type="match status" value="1"/>
</dbReference>
<dbReference type="Gene3D" id="1.20.59.10">
    <property type="entry name" value="Chorismate mutase"/>
    <property type="match status" value="1"/>
</dbReference>
<dbReference type="GO" id="GO:0008483">
    <property type="term" value="F:transaminase activity"/>
    <property type="evidence" value="ECO:0007669"/>
    <property type="project" value="UniProtKB-KW"/>
</dbReference>
<dbReference type="InterPro" id="IPR015421">
    <property type="entry name" value="PyrdxlP-dep_Trfase_major"/>
</dbReference>
<comment type="cofactor">
    <cofactor evidence="1 7">
        <name>pyridoxal 5'-phosphate</name>
        <dbReference type="ChEBI" id="CHEBI:597326"/>
    </cofactor>
</comment>
<dbReference type="SMART" id="SM00830">
    <property type="entry name" value="CM_2"/>
    <property type="match status" value="1"/>
</dbReference>
<sequence>MKIEENSELGKLREQIKIITEDIFLLVSKRNSISKQIGVYKSEKDLPIVDVKTEQSLFSSVKEICKRENISEDLGMKILGLLINESISVQKNDPISSNSHTAIIAEARRIEKQGKPVIHLEIGEPDYGPPDSVINDTFSAMRDGRTNYVEPAGILPLRKRAAEYIESRFNKKVDSDNVLITTGGRFAVYAALATCIKPGDSVLVFQPAWPAYANLAESLGARIITYNTSFDDRWIPDINEVVSLFDDTVKMIILNTPNNPTGSILSRDFMESLSEESSKRGIYILSDEVYSEMSFKPFTSIFETENSRSILISSLSKSHGMTGFRVGYAVADKSIIKKNGFSSKCFDY</sequence>
<dbReference type="EMBL" id="KF900370">
    <property type="protein sequence ID" value="AIE92578.1"/>
    <property type="molecule type" value="Genomic_DNA"/>
</dbReference>
<dbReference type="PANTHER" id="PTHR46383:SF1">
    <property type="entry name" value="ASPARTATE AMINOTRANSFERASE"/>
    <property type="match status" value="1"/>
</dbReference>
<organism evidence="9">
    <name type="scientific">uncultured marine thaumarchaeote AD1000_24_H07</name>
    <dbReference type="NCBI Taxonomy" id="1455902"/>
    <lineage>
        <taxon>Archaea</taxon>
        <taxon>Nitrososphaerota</taxon>
        <taxon>environmental samples</taxon>
    </lineage>
</organism>
<comment type="subunit">
    <text evidence="3">Homodimer.</text>
</comment>
<evidence type="ECO:0000313" key="9">
    <source>
        <dbReference type="EMBL" id="AIE92578.1"/>
    </source>
</evidence>
<evidence type="ECO:0000256" key="7">
    <source>
        <dbReference type="RuleBase" id="RU000481"/>
    </source>
</evidence>
<keyword evidence="5 7" id="KW-0808">Transferase</keyword>
<evidence type="ECO:0000256" key="1">
    <source>
        <dbReference type="ARBA" id="ARBA00001933"/>
    </source>
</evidence>
<dbReference type="AlphaFoldDB" id="A0A075FMU8"/>